<sequence>EDTHGELIVYVTYIGAVRKTQEDCRKLLNVLNNHKIKYTKVDVGVTPEQRDQMKKKSGLNNLPQIFVDDQYLGGWDEVEDWNENEMLLKALREAGYSNGEEDEDVPPPEDDEVSEDDTPPPPEEDDDTPPPPEED</sequence>
<proteinExistence type="predicted"/>
<dbReference type="Gene3D" id="3.40.30.10">
    <property type="entry name" value="Glutaredoxin"/>
    <property type="match status" value="1"/>
</dbReference>
<dbReference type="PANTHER" id="PTHR45669:SF22">
    <property type="entry name" value="GLUTAREDOXIN DOMAIN-CONTAINING CYSTEINE-RICH PROTEIN CG12206-RELATED"/>
    <property type="match status" value="1"/>
</dbReference>
<evidence type="ECO:0000313" key="3">
    <source>
        <dbReference type="Proteomes" id="UP001431209"/>
    </source>
</evidence>
<organism evidence="2 3">
    <name type="scientific">Acrasis kona</name>
    <dbReference type="NCBI Taxonomy" id="1008807"/>
    <lineage>
        <taxon>Eukaryota</taxon>
        <taxon>Discoba</taxon>
        <taxon>Heterolobosea</taxon>
        <taxon>Tetramitia</taxon>
        <taxon>Eutetramitia</taxon>
        <taxon>Acrasidae</taxon>
        <taxon>Acrasis</taxon>
    </lineage>
</organism>
<dbReference type="Proteomes" id="UP001431209">
    <property type="component" value="Unassembled WGS sequence"/>
</dbReference>
<keyword evidence="3" id="KW-1185">Reference proteome</keyword>
<dbReference type="PROSITE" id="PS51354">
    <property type="entry name" value="GLUTAREDOXIN_2"/>
    <property type="match status" value="1"/>
</dbReference>
<dbReference type="EMBL" id="JAOPGA020000642">
    <property type="protein sequence ID" value="KAL0480228.1"/>
    <property type="molecule type" value="Genomic_DNA"/>
</dbReference>
<feature type="non-terminal residue" evidence="2">
    <location>
        <position position="1"/>
    </location>
</feature>
<dbReference type="Pfam" id="PF04908">
    <property type="entry name" value="SH3BGR"/>
    <property type="match status" value="1"/>
</dbReference>
<evidence type="ECO:0008006" key="4">
    <source>
        <dbReference type="Google" id="ProtNLM"/>
    </source>
</evidence>
<evidence type="ECO:0000313" key="2">
    <source>
        <dbReference type="EMBL" id="KAL0480228.1"/>
    </source>
</evidence>
<dbReference type="InterPro" id="IPR006993">
    <property type="entry name" value="Glut_rich_SH3-bd"/>
</dbReference>
<gene>
    <name evidence="2" type="ORF">AKO1_007192</name>
</gene>
<accession>A0AAW2YS58</accession>
<reference evidence="2 3" key="1">
    <citation type="submission" date="2024-03" db="EMBL/GenBank/DDBJ databases">
        <title>The Acrasis kona genome and developmental transcriptomes reveal deep origins of eukaryotic multicellular pathways.</title>
        <authorList>
            <person name="Sheikh S."/>
            <person name="Fu C.-J."/>
            <person name="Brown M.W."/>
            <person name="Baldauf S.L."/>
        </authorList>
    </citation>
    <scope>NUCLEOTIDE SEQUENCE [LARGE SCALE GENOMIC DNA]</scope>
    <source>
        <strain evidence="2 3">ATCC MYA-3509</strain>
    </source>
</reference>
<comment type="caution">
    <text evidence="2">The sequence shown here is derived from an EMBL/GenBank/DDBJ whole genome shotgun (WGS) entry which is preliminary data.</text>
</comment>
<dbReference type="PANTHER" id="PTHR45669">
    <property type="entry name" value="GLUTAREDOXIN DOMAIN-CONTAINING CYSTEINE-RICH PROTEIN CG12206-RELATED"/>
    <property type="match status" value="1"/>
</dbReference>
<feature type="region of interest" description="Disordered" evidence="1">
    <location>
        <begin position="92"/>
        <end position="135"/>
    </location>
</feature>
<evidence type="ECO:0000256" key="1">
    <source>
        <dbReference type="SAM" id="MobiDB-lite"/>
    </source>
</evidence>
<feature type="compositionally biased region" description="Acidic residues" evidence="1">
    <location>
        <begin position="99"/>
        <end position="135"/>
    </location>
</feature>
<dbReference type="InterPro" id="IPR036249">
    <property type="entry name" value="Thioredoxin-like_sf"/>
</dbReference>
<dbReference type="AlphaFoldDB" id="A0AAW2YS58"/>
<protein>
    <recommendedName>
        <fullName evidence="4">Glutaredoxin domain-containing protein</fullName>
    </recommendedName>
</protein>
<dbReference type="SUPFAM" id="SSF52833">
    <property type="entry name" value="Thioredoxin-like"/>
    <property type="match status" value="1"/>
</dbReference>
<name>A0AAW2YS58_9EUKA</name>